<dbReference type="Proteomes" id="UP000178117">
    <property type="component" value="Unassembled WGS sequence"/>
</dbReference>
<protein>
    <submittedName>
        <fullName evidence="1">Uncharacterized protein</fullName>
    </submittedName>
</protein>
<accession>A0A1F8FU53</accession>
<comment type="caution">
    <text evidence="1">The sequence shown here is derived from an EMBL/GenBank/DDBJ whole genome shotgun (WGS) entry which is preliminary data.</text>
</comment>
<evidence type="ECO:0000313" key="1">
    <source>
        <dbReference type="EMBL" id="OGN16693.1"/>
    </source>
</evidence>
<sequence length="89" mass="10295">MQQFPVHVRYTQEVLRRPRQYHRLHEEIARFGNGPFRVVEAPGRCDCNQRPHRLSCKGSLATIQTKIGTKQEMVDILEPFPDPIQGIGN</sequence>
<evidence type="ECO:0000313" key="2">
    <source>
        <dbReference type="Proteomes" id="UP000178117"/>
    </source>
</evidence>
<dbReference type="AlphaFoldDB" id="A0A1F8FU53"/>
<gene>
    <name evidence="1" type="ORF">A3C88_02665</name>
</gene>
<organism evidence="1 2">
    <name type="scientific">Candidatus Yanofskybacteria bacterium RIFCSPHIGHO2_02_FULL_50_12</name>
    <dbReference type="NCBI Taxonomy" id="1802685"/>
    <lineage>
        <taxon>Bacteria</taxon>
        <taxon>Candidatus Yanofskyibacteriota</taxon>
    </lineage>
</organism>
<reference evidence="1 2" key="1">
    <citation type="journal article" date="2016" name="Nat. Commun.">
        <title>Thousands of microbial genomes shed light on interconnected biogeochemical processes in an aquifer system.</title>
        <authorList>
            <person name="Anantharaman K."/>
            <person name="Brown C.T."/>
            <person name="Hug L.A."/>
            <person name="Sharon I."/>
            <person name="Castelle C.J."/>
            <person name="Probst A.J."/>
            <person name="Thomas B.C."/>
            <person name="Singh A."/>
            <person name="Wilkins M.J."/>
            <person name="Karaoz U."/>
            <person name="Brodie E.L."/>
            <person name="Williams K.H."/>
            <person name="Hubbard S.S."/>
            <person name="Banfield J.F."/>
        </authorList>
    </citation>
    <scope>NUCLEOTIDE SEQUENCE [LARGE SCALE GENOMIC DNA]</scope>
</reference>
<dbReference type="EMBL" id="MGJZ01000026">
    <property type="protein sequence ID" value="OGN16693.1"/>
    <property type="molecule type" value="Genomic_DNA"/>
</dbReference>
<proteinExistence type="predicted"/>
<name>A0A1F8FU53_9BACT</name>